<comment type="caution">
    <text evidence="4">The sequence shown here is derived from an EMBL/GenBank/DDBJ whole genome shotgun (WGS) entry which is preliminary data.</text>
</comment>
<dbReference type="PRINTS" id="PR00455">
    <property type="entry name" value="HTHTETR"/>
</dbReference>
<protein>
    <submittedName>
        <fullName evidence="4">TetR/AcrR family transcriptional regulator</fullName>
    </submittedName>
</protein>
<feature type="domain" description="HTH tetR-type" evidence="3">
    <location>
        <begin position="15"/>
        <end position="75"/>
    </location>
</feature>
<dbReference type="EMBL" id="JBHSAX010000003">
    <property type="protein sequence ID" value="MFC3961024.1"/>
    <property type="molecule type" value="Genomic_DNA"/>
</dbReference>
<evidence type="ECO:0000256" key="2">
    <source>
        <dbReference type="PROSITE-ProRule" id="PRU00335"/>
    </source>
</evidence>
<dbReference type="Pfam" id="PF00440">
    <property type="entry name" value="TetR_N"/>
    <property type="match status" value="1"/>
</dbReference>
<organism evidence="4 5">
    <name type="scientific">Nocardia jiangsuensis</name>
    <dbReference type="NCBI Taxonomy" id="1691563"/>
    <lineage>
        <taxon>Bacteria</taxon>
        <taxon>Bacillati</taxon>
        <taxon>Actinomycetota</taxon>
        <taxon>Actinomycetes</taxon>
        <taxon>Mycobacteriales</taxon>
        <taxon>Nocardiaceae</taxon>
        <taxon>Nocardia</taxon>
    </lineage>
</organism>
<evidence type="ECO:0000313" key="5">
    <source>
        <dbReference type="Proteomes" id="UP001595696"/>
    </source>
</evidence>
<keyword evidence="1 2" id="KW-0238">DNA-binding</keyword>
<name>A0ABV8DMZ2_9NOCA</name>
<dbReference type="SUPFAM" id="SSF46689">
    <property type="entry name" value="Homeodomain-like"/>
    <property type="match status" value="1"/>
</dbReference>
<dbReference type="RefSeq" id="WP_378610786.1">
    <property type="nucleotide sequence ID" value="NZ_JBHSAX010000003.1"/>
</dbReference>
<dbReference type="InterPro" id="IPR050109">
    <property type="entry name" value="HTH-type_TetR-like_transc_reg"/>
</dbReference>
<reference evidence="5" key="1">
    <citation type="journal article" date="2019" name="Int. J. Syst. Evol. Microbiol.">
        <title>The Global Catalogue of Microorganisms (GCM) 10K type strain sequencing project: providing services to taxonomists for standard genome sequencing and annotation.</title>
        <authorList>
            <consortium name="The Broad Institute Genomics Platform"/>
            <consortium name="The Broad Institute Genome Sequencing Center for Infectious Disease"/>
            <person name="Wu L."/>
            <person name="Ma J."/>
        </authorList>
    </citation>
    <scope>NUCLEOTIDE SEQUENCE [LARGE SCALE GENOMIC DNA]</scope>
    <source>
        <strain evidence="5">CGMCC 4.7330</strain>
    </source>
</reference>
<keyword evidence="5" id="KW-1185">Reference proteome</keyword>
<dbReference type="InterPro" id="IPR009057">
    <property type="entry name" value="Homeodomain-like_sf"/>
</dbReference>
<dbReference type="Proteomes" id="UP001595696">
    <property type="component" value="Unassembled WGS sequence"/>
</dbReference>
<dbReference type="PANTHER" id="PTHR30055">
    <property type="entry name" value="HTH-TYPE TRANSCRIPTIONAL REGULATOR RUTR"/>
    <property type="match status" value="1"/>
</dbReference>
<evidence type="ECO:0000259" key="3">
    <source>
        <dbReference type="PROSITE" id="PS50977"/>
    </source>
</evidence>
<dbReference type="InterPro" id="IPR001647">
    <property type="entry name" value="HTH_TetR"/>
</dbReference>
<accession>A0ABV8DMZ2</accession>
<feature type="DNA-binding region" description="H-T-H motif" evidence="2">
    <location>
        <begin position="38"/>
        <end position="57"/>
    </location>
</feature>
<dbReference type="Gene3D" id="1.10.357.10">
    <property type="entry name" value="Tetracycline Repressor, domain 2"/>
    <property type="match status" value="1"/>
</dbReference>
<evidence type="ECO:0000313" key="4">
    <source>
        <dbReference type="EMBL" id="MFC3961024.1"/>
    </source>
</evidence>
<gene>
    <name evidence="4" type="ORF">ACFO0B_03365</name>
</gene>
<evidence type="ECO:0000256" key="1">
    <source>
        <dbReference type="ARBA" id="ARBA00023125"/>
    </source>
</evidence>
<dbReference type="PROSITE" id="PS50977">
    <property type="entry name" value="HTH_TETR_2"/>
    <property type="match status" value="1"/>
</dbReference>
<sequence length="215" mass="23214">MRRPAWNGSPPSGPEEARERILTAAMRCIDTHGARRTSLSHVAAELGVIRQTVYRYYPSTEALVAAVGYAARDSFVDRLVAHLAGRADPAELAVEGLAFTVEELPGERYLTALMSTGQGTAFSRYALSEVALGACREAFTRTDVDWAAHGFTGAEFDGLIEFLVRVLLSFVAEGAEAAAPPRRGAELRAYLRRWVAPAVRPEAVACVRPVRAIAG</sequence>
<proteinExistence type="predicted"/>
<dbReference type="PANTHER" id="PTHR30055:SF153">
    <property type="entry name" value="HTH-TYPE TRANSCRIPTIONAL REPRESSOR RV3405C"/>
    <property type="match status" value="1"/>
</dbReference>